<dbReference type="Gene3D" id="3.60.21.70">
    <property type="entry name" value="PhoD-like phosphatase"/>
    <property type="match status" value="1"/>
</dbReference>
<proteinExistence type="predicted"/>
<dbReference type="CDD" id="cd07389">
    <property type="entry name" value="MPP_PhoD"/>
    <property type="match status" value="1"/>
</dbReference>
<dbReference type="InterPro" id="IPR018946">
    <property type="entry name" value="PhoD-like_MPP"/>
</dbReference>
<dbReference type="Pfam" id="PF19050">
    <property type="entry name" value="PhoD_2"/>
    <property type="match status" value="2"/>
</dbReference>
<feature type="domain" description="PhoD-like phosphatase" evidence="2">
    <location>
        <begin position="343"/>
        <end position="593"/>
    </location>
</feature>
<dbReference type="InterPro" id="IPR038607">
    <property type="entry name" value="PhoD-like_sf"/>
</dbReference>
<feature type="compositionally biased region" description="Gly residues" evidence="1">
    <location>
        <begin position="249"/>
        <end position="261"/>
    </location>
</feature>
<protein>
    <recommendedName>
        <fullName evidence="2">PhoD-like phosphatase domain-containing protein</fullName>
    </recommendedName>
</protein>
<organism evidence="3 4">
    <name type="scientific">Volvox africanus</name>
    <dbReference type="NCBI Taxonomy" id="51714"/>
    <lineage>
        <taxon>Eukaryota</taxon>
        <taxon>Viridiplantae</taxon>
        <taxon>Chlorophyta</taxon>
        <taxon>core chlorophytes</taxon>
        <taxon>Chlorophyceae</taxon>
        <taxon>CS clade</taxon>
        <taxon>Chlamydomonadales</taxon>
        <taxon>Volvocaceae</taxon>
        <taxon>Volvox</taxon>
    </lineage>
</organism>
<dbReference type="SUPFAM" id="SSF56300">
    <property type="entry name" value="Metallo-dependent phosphatases"/>
    <property type="match status" value="1"/>
</dbReference>
<keyword evidence="4" id="KW-1185">Reference proteome</keyword>
<dbReference type="InterPro" id="IPR043904">
    <property type="entry name" value="PhoD_2-like"/>
</dbReference>
<feature type="compositionally biased region" description="Low complexity" evidence="1">
    <location>
        <begin position="35"/>
        <end position="53"/>
    </location>
</feature>
<sequence length="817" mass="86606">MGCAASTAAPNSTAPHPTPNRASGSSKPGALDQQASSASSSESNESSSSRSAADPSPFLEYYTLAALCNRELFGPFLKLCDYDPDTGSLQLSLLLITKKAVQQECEEQLRIRWWDMSGVQTAGAAPHPQPQSPCSTRAAECETEATVVEGIKPVEACDGICSLDDGSGAGGGGLASGSGTVGGDGMDDGSGATGAGGLASGSGTVGGGGLASGSGATGAGVDGSGAGGDNGSAKTGCSSWGDAAEVKAGNGGGDGGGGGGSSSCEDGIGERPRQQGQEQQQQHVSAAVPLGAETATGELLYSWRNWHFWRFRFSTTCGVAPKLLVYQVSLLPECSYSISVPALEEPWRMAFYSCNGVDASHILPSDRAVAAESALSLWQDVALRHEQQPFHLLLGGGDQLYNDGVFEGPLLKGWDRTEDDRDTAAKAAIPFTDEVAREVEEFYFSHYAAHWSQTAFKELFATVPSFNSWDDHDIVDGWGSYPGIINDSAIMQGVFRAAQLFYLLFQHHTTLDRLPGDGYWCGPTSCALLRLGSSVALLVPDTRTCRSQDRILPPSFLHQAQTRLAALPPTVQHVMVLLGGPVVYPRLPVQDALQKLSDLFTGDTLVSVIMQKTGLAAKVTKRFGMVAYLDDIIDQWSANQHHRERDHLLQTIIDLSAERGFRFTLLSGDVHCAGYGMIHGRGDESESDVEEMSVPSESQRAADPRFIPQIVSSAIVNVPPPAPLLKLLCLTARKPQCILKDCVQRMVPLFGPRDDIASFLCGRRNWCEATLGGPDGNLSFSWRCEVSRGAAEVEVFSVKVPPLSSVIEDSCESSTGQ</sequence>
<dbReference type="GO" id="GO:0016020">
    <property type="term" value="C:membrane"/>
    <property type="evidence" value="ECO:0007669"/>
    <property type="project" value="TreeGrafter"/>
</dbReference>
<dbReference type="PANTHER" id="PTHR46689:SF1">
    <property type="entry name" value="PHOD-LIKE PHOSPHATASE DOMAIN-CONTAINING PROTEIN"/>
    <property type="match status" value="1"/>
</dbReference>
<evidence type="ECO:0000256" key="1">
    <source>
        <dbReference type="SAM" id="MobiDB-lite"/>
    </source>
</evidence>
<dbReference type="Proteomes" id="UP000747399">
    <property type="component" value="Unassembled WGS sequence"/>
</dbReference>
<feature type="domain" description="PhoD-like phosphatase" evidence="2">
    <location>
        <begin position="607"/>
        <end position="729"/>
    </location>
</feature>
<dbReference type="AlphaFoldDB" id="A0A8J4BBU4"/>
<accession>A0A8J4BBU4</accession>
<feature type="region of interest" description="Disordered" evidence="1">
    <location>
        <begin position="245"/>
        <end position="285"/>
    </location>
</feature>
<evidence type="ECO:0000259" key="2">
    <source>
        <dbReference type="Pfam" id="PF19050"/>
    </source>
</evidence>
<dbReference type="EMBL" id="BNCO01000021">
    <property type="protein sequence ID" value="GIL55483.1"/>
    <property type="molecule type" value="Genomic_DNA"/>
</dbReference>
<feature type="region of interest" description="Disordered" evidence="1">
    <location>
        <begin position="1"/>
        <end position="54"/>
    </location>
</feature>
<gene>
    <name evidence="3" type="ORF">Vafri_11052</name>
</gene>
<evidence type="ECO:0000313" key="4">
    <source>
        <dbReference type="Proteomes" id="UP000747399"/>
    </source>
</evidence>
<feature type="compositionally biased region" description="Low complexity" evidence="1">
    <location>
        <begin position="1"/>
        <end position="15"/>
    </location>
</feature>
<evidence type="ECO:0000313" key="3">
    <source>
        <dbReference type="EMBL" id="GIL55483.1"/>
    </source>
</evidence>
<comment type="caution">
    <text evidence="3">The sequence shown here is derived from an EMBL/GenBank/DDBJ whole genome shotgun (WGS) entry which is preliminary data.</text>
</comment>
<name>A0A8J4BBU4_9CHLO</name>
<dbReference type="InterPro" id="IPR029052">
    <property type="entry name" value="Metallo-depent_PP-like"/>
</dbReference>
<feature type="region of interest" description="Disordered" evidence="1">
    <location>
        <begin position="682"/>
        <end position="701"/>
    </location>
</feature>
<reference evidence="3" key="1">
    <citation type="journal article" date="2021" name="Proc. Natl. Acad. Sci. U.S.A.">
        <title>Three genomes in the algal genus Volvox reveal the fate of a haploid sex-determining region after a transition to homothallism.</title>
        <authorList>
            <person name="Yamamoto K."/>
            <person name="Hamaji T."/>
            <person name="Kawai-Toyooka H."/>
            <person name="Matsuzaki R."/>
            <person name="Takahashi F."/>
            <person name="Nishimura Y."/>
            <person name="Kawachi M."/>
            <person name="Noguchi H."/>
            <person name="Minakuchi Y."/>
            <person name="Umen J.G."/>
            <person name="Toyoda A."/>
            <person name="Nozaki H."/>
        </authorList>
    </citation>
    <scope>NUCLEOTIDE SEQUENCE</scope>
    <source>
        <strain evidence="3">NIES-3780</strain>
    </source>
</reference>
<dbReference type="PANTHER" id="PTHR46689">
    <property type="entry name" value="MEMBRANE PROTEIN, PUTATIVE-RELATED"/>
    <property type="match status" value="1"/>
</dbReference>